<feature type="region of interest" description="Disordered" evidence="7">
    <location>
        <begin position="1104"/>
        <end position="1159"/>
    </location>
</feature>
<feature type="compositionally biased region" description="Low complexity" evidence="7">
    <location>
        <begin position="1"/>
        <end position="16"/>
    </location>
</feature>
<dbReference type="PROSITE" id="PS51805">
    <property type="entry name" value="EPHD"/>
    <property type="match status" value="1"/>
</dbReference>
<feature type="compositionally biased region" description="Basic and acidic residues" evidence="7">
    <location>
        <begin position="158"/>
        <end position="170"/>
    </location>
</feature>
<feature type="compositionally biased region" description="Low complexity" evidence="7">
    <location>
        <begin position="530"/>
        <end position="540"/>
    </location>
</feature>
<feature type="region of interest" description="Disordered" evidence="7">
    <location>
        <begin position="150"/>
        <end position="268"/>
    </location>
</feature>
<sequence>MSTDTMAMPAAQPAPAGLNSPPDSMSAIKDGGSDSELSDLEPEVFALDVEPAYISEGNVPVFQPTMDEFADFTRYMTAINKYGMRSGIVKVIPPPEWIAAQPRLDEAIKTIRVKEPIKQDIMGTGGTYRQANIVHQRSYNLPQWRQLCEQSEHQPPAKRGERRANQDKQARPAPKPKATGKATTTGVKKRGAGRPPKNKSRSGTAEQDGTITPDRLPTPVSPKLKAEEDNQPIKIEEDDYDTPSKPKGGRQPKAISVSSRRKNNKRETGVVDEAAFKGFKYELEGEDFSKERCDELERNYWKTLTYAPPLYGADMPGTLFDERTTTWNLGKLDNILDVLGSKIPGVNTAYLYLGMWKATFAWHLEDVDLYSINYVHFGAPKQWYSISQGDARRFEAAMKTIWPTDAKACDQFLRHKTFLISPSQLASNFNIKVNKIVAHPGEFVITFPYGYHSGYNLGYNCAEAVNFGMESWLEYGRVAKKCECSEAQDSVWIDVHEIDRKLRGEETEYEETDYEEEEEEEESKSIDLLTPPESSGGSKPKIPKKKRKRPTNNKDDKSNVKRIRVRIKGASREPCILCPNDIPSEPLLFTEEGQRAHRKCALYIPETSIETGEKETIVDVKYIDKARLELKCNYCRSKKGACFQCSQKKCTRAYHATCAAAAGVFVEQGEIPVFGEDGTEYKEWGIEFSCRFHRTKREKKLDGDALGEDKRILKAGLELKPGDVCQMQYYRGDIFAGAVVENRTSEEMVLIDILPRGDRVEVEYKWLLIPDPADCHLQKPSSKAIPMPKSFKDKESLNTTKRQADDLPRADDLFVKGCTWAEFKSENISRNPAQVKVDFSKENQIWFYLGKNSTDAKAQFTEDPAKPRHNPQGHFLDTIPKPAPAVPRKSYAASFPSKPNPNVSSNSHTSNRPSQPTGKPSENFARPDKPYIYKPRNSGEMYSVDQKAYRDQQNFLQRSTPAPYAFGTDPRYRTAEALRPVNQCSAQNSSAVNDAQSRLGSMGSGARPVPAMNATRPGSGEGSPPHSAYRLTAPAIPRPMNPFGSRPQSSSTKPNPFAKYSYLQKEHNRSPLEYKSPYRPGGGFMNGYQGSLQAHLQQTMFRPGGSTINIPSMPSLGGSSRSSNMGSQSARSNNLRVSANNPNRTNGPVTSPGPAAVYSPKTIQTHPVATPAKAAVNSWGKHGGSHLHPAIRQEYNAMYSQQYQVPQPSSSSVLQPPAMYHRHATPLQAPHQPLSTPQSQARQYPQQPSQPQLQNLHQASQRSQPRTSTTTTNSQATYRAIVPQSTTRPPNSQSQYQSSQKARSSPANLPPAQQQYRPSPSTRNTQVRSPAPQKLYQSSPMAPNSSANPPAAQQQQTEAIPAAAASPMDSPAFQQQRKSAAYSPTSQQQNPTSQSITNALDRPHVSQPQYQLSPAVSKAQIQPHGSDQHYQPSLDTVTPVSEPQYQPLSAANNLQQPSAHKMTSQAQYQQASRASTQESKPVYPHQQYFQQQQAQPQQYHPLPMPPLGQDSPVRDPPDVPADSTRLVERMMMTLKRAPAA</sequence>
<feature type="region of interest" description="Disordered" evidence="7">
    <location>
        <begin position="861"/>
        <end position="937"/>
    </location>
</feature>
<feature type="compositionally biased region" description="Low complexity" evidence="7">
    <location>
        <begin position="176"/>
        <end position="186"/>
    </location>
</feature>
<feature type="region of interest" description="Disordered" evidence="7">
    <location>
        <begin position="996"/>
        <end position="1057"/>
    </location>
</feature>
<dbReference type="Gene3D" id="3.30.40.10">
    <property type="entry name" value="Zinc/RING finger domain, C3HC4 (zinc finger)"/>
    <property type="match status" value="1"/>
</dbReference>
<name>A0AAD9SVA4_9HELO</name>
<dbReference type="SMART" id="SM00558">
    <property type="entry name" value="JmjC"/>
    <property type="match status" value="1"/>
</dbReference>
<dbReference type="InterPro" id="IPR003347">
    <property type="entry name" value="JmjC_dom"/>
</dbReference>
<dbReference type="Proteomes" id="UP001285354">
    <property type="component" value="Unassembled WGS sequence"/>
</dbReference>
<dbReference type="GO" id="GO:0010468">
    <property type="term" value="P:regulation of gene expression"/>
    <property type="evidence" value="ECO:0007669"/>
    <property type="project" value="TreeGrafter"/>
</dbReference>
<feature type="domain" description="JmjN" evidence="8">
    <location>
        <begin position="59"/>
        <end position="100"/>
    </location>
</feature>
<evidence type="ECO:0000313" key="11">
    <source>
        <dbReference type="EMBL" id="KAK2624266.1"/>
    </source>
</evidence>
<feature type="compositionally biased region" description="Basic residues" evidence="7">
    <location>
        <begin position="541"/>
        <end position="551"/>
    </location>
</feature>
<evidence type="ECO:0000259" key="9">
    <source>
        <dbReference type="PROSITE" id="PS51184"/>
    </source>
</evidence>
<feature type="region of interest" description="Disordered" evidence="7">
    <location>
        <begin position="780"/>
        <end position="800"/>
    </location>
</feature>
<dbReference type="PROSITE" id="PS51184">
    <property type="entry name" value="JMJC"/>
    <property type="match status" value="1"/>
</dbReference>
<keyword evidence="12" id="KW-1185">Reference proteome</keyword>
<proteinExistence type="inferred from homology"/>
<feature type="compositionally biased region" description="Basic residues" evidence="7">
    <location>
        <begin position="187"/>
        <end position="200"/>
    </location>
</feature>
<feature type="compositionally biased region" description="Low complexity" evidence="7">
    <location>
        <begin position="1292"/>
        <end position="1305"/>
    </location>
</feature>
<evidence type="ECO:0000256" key="6">
    <source>
        <dbReference type="ARBA" id="ARBA00049349"/>
    </source>
</evidence>
<comment type="similarity">
    <text evidence="1">Belongs to the JHDM3 histone demethylase family.</text>
</comment>
<dbReference type="Gene3D" id="2.60.120.650">
    <property type="entry name" value="Cupin"/>
    <property type="match status" value="2"/>
</dbReference>
<dbReference type="PANTHER" id="PTHR10694">
    <property type="entry name" value="LYSINE-SPECIFIC DEMETHYLASE"/>
    <property type="match status" value="1"/>
</dbReference>
<evidence type="ECO:0000256" key="5">
    <source>
        <dbReference type="ARBA" id="ARBA00022833"/>
    </source>
</evidence>
<dbReference type="PANTHER" id="PTHR10694:SF7">
    <property type="entry name" value="[HISTONE H3]-TRIMETHYL-L-LYSINE(9) DEMETHYLASE"/>
    <property type="match status" value="1"/>
</dbReference>
<gene>
    <name evidence="11" type="ORF">QTJ16_006216</name>
</gene>
<feature type="compositionally biased region" description="Low complexity" evidence="7">
    <location>
        <begin position="894"/>
        <end position="907"/>
    </location>
</feature>
<dbReference type="InterPro" id="IPR034732">
    <property type="entry name" value="EPHD"/>
</dbReference>
<organism evidence="11 12">
    <name type="scientific">Diplocarpon rosae</name>
    <dbReference type="NCBI Taxonomy" id="946125"/>
    <lineage>
        <taxon>Eukaryota</taxon>
        <taxon>Fungi</taxon>
        <taxon>Dikarya</taxon>
        <taxon>Ascomycota</taxon>
        <taxon>Pezizomycotina</taxon>
        <taxon>Leotiomycetes</taxon>
        <taxon>Helotiales</taxon>
        <taxon>Drepanopezizaceae</taxon>
        <taxon>Diplocarpon</taxon>
    </lineage>
</organism>
<dbReference type="Pfam" id="PF02375">
    <property type="entry name" value="JmjN"/>
    <property type="match status" value="1"/>
</dbReference>
<dbReference type="SUPFAM" id="SSF51197">
    <property type="entry name" value="Clavaminate synthase-like"/>
    <property type="match status" value="1"/>
</dbReference>
<dbReference type="SMART" id="SM00545">
    <property type="entry name" value="JmjN"/>
    <property type="match status" value="1"/>
</dbReference>
<evidence type="ECO:0000259" key="8">
    <source>
        <dbReference type="PROSITE" id="PS51183"/>
    </source>
</evidence>
<dbReference type="InterPro" id="IPR003349">
    <property type="entry name" value="JmjN"/>
</dbReference>
<feature type="compositionally biased region" description="Polar residues" evidence="7">
    <location>
        <begin position="1134"/>
        <end position="1149"/>
    </location>
</feature>
<dbReference type="Pfam" id="PF02373">
    <property type="entry name" value="JmjC"/>
    <property type="match status" value="1"/>
</dbReference>
<dbReference type="GO" id="GO:0140684">
    <property type="term" value="F:histone H3K9me2/H3K9me3 demethylase activity"/>
    <property type="evidence" value="ECO:0007669"/>
    <property type="project" value="UniProtKB-EC"/>
</dbReference>
<evidence type="ECO:0000259" key="10">
    <source>
        <dbReference type="PROSITE" id="PS51805"/>
    </source>
</evidence>
<evidence type="ECO:0000313" key="12">
    <source>
        <dbReference type="Proteomes" id="UP001285354"/>
    </source>
</evidence>
<evidence type="ECO:0000256" key="7">
    <source>
        <dbReference type="SAM" id="MobiDB-lite"/>
    </source>
</evidence>
<reference evidence="11" key="1">
    <citation type="submission" date="2023-06" db="EMBL/GenBank/DDBJ databases">
        <title>Draft genome of Marssonina rosae.</title>
        <authorList>
            <person name="Cheng Q."/>
        </authorList>
    </citation>
    <scope>NUCLEOTIDE SEQUENCE</scope>
    <source>
        <strain evidence="11">R4</strain>
    </source>
</reference>
<dbReference type="InterPro" id="IPR013083">
    <property type="entry name" value="Znf_RING/FYVE/PHD"/>
</dbReference>
<evidence type="ECO:0000256" key="3">
    <source>
        <dbReference type="ARBA" id="ARBA00022723"/>
    </source>
</evidence>
<feature type="compositionally biased region" description="Low complexity" evidence="7">
    <location>
        <begin position="1383"/>
        <end position="1395"/>
    </location>
</feature>
<feature type="compositionally biased region" description="Polar residues" evidence="7">
    <location>
        <begin position="1406"/>
        <end position="1463"/>
    </location>
</feature>
<accession>A0AAD9SVA4</accession>
<dbReference type="EC" id="1.14.11.66" evidence="2"/>
<feature type="compositionally biased region" description="Low complexity" evidence="7">
    <location>
        <begin position="1111"/>
        <end position="1133"/>
    </location>
</feature>
<keyword evidence="3" id="KW-0479">Metal-binding</keyword>
<feature type="compositionally biased region" description="Low complexity" evidence="7">
    <location>
        <begin position="1237"/>
        <end position="1280"/>
    </location>
</feature>
<dbReference type="EMBL" id="JAUBYV010000010">
    <property type="protein sequence ID" value="KAK2624266.1"/>
    <property type="molecule type" value="Genomic_DNA"/>
</dbReference>
<evidence type="ECO:0000256" key="2">
    <source>
        <dbReference type="ARBA" id="ARBA00012900"/>
    </source>
</evidence>
<dbReference type="Pfam" id="PF13832">
    <property type="entry name" value="zf-HC5HC2H_2"/>
    <property type="match status" value="1"/>
</dbReference>
<feature type="compositionally biased region" description="Basic and acidic residues" evidence="7">
    <location>
        <begin position="790"/>
        <end position="800"/>
    </location>
</feature>
<evidence type="ECO:0000256" key="1">
    <source>
        <dbReference type="ARBA" id="ARBA00009711"/>
    </source>
</evidence>
<keyword evidence="4" id="KW-0863">Zinc-finger</keyword>
<feature type="compositionally biased region" description="Polar residues" evidence="7">
    <location>
        <begin position="908"/>
        <end position="920"/>
    </location>
</feature>
<feature type="compositionally biased region" description="Polar residues" evidence="7">
    <location>
        <begin position="201"/>
        <end position="210"/>
    </location>
</feature>
<feature type="region of interest" description="Disordered" evidence="7">
    <location>
        <begin position="504"/>
        <end position="562"/>
    </location>
</feature>
<dbReference type="Pfam" id="PF23258">
    <property type="entry name" value="DUF7072"/>
    <property type="match status" value="1"/>
</dbReference>
<dbReference type="GO" id="GO:0000785">
    <property type="term" value="C:chromatin"/>
    <property type="evidence" value="ECO:0007669"/>
    <property type="project" value="TreeGrafter"/>
</dbReference>
<protein>
    <recommendedName>
        <fullName evidence="2">[histone H3]-trimethyl-L-lysine(9) demethylase</fullName>
        <ecNumber evidence="2">1.14.11.66</ecNumber>
    </recommendedName>
</protein>
<comment type="catalytic activity">
    <reaction evidence="6">
        <text>N(6),N(6),N(6)-trimethyl-L-lysyl(9)-[histone H3] + 2 2-oxoglutarate + 2 O2 = N(6)-methyl-L-lysyl(9)-[histone H3] + 2 formaldehyde + 2 succinate + 2 CO2</text>
        <dbReference type="Rhea" id="RHEA:60200"/>
        <dbReference type="Rhea" id="RHEA-COMP:15538"/>
        <dbReference type="Rhea" id="RHEA-COMP:15542"/>
        <dbReference type="ChEBI" id="CHEBI:15379"/>
        <dbReference type="ChEBI" id="CHEBI:16526"/>
        <dbReference type="ChEBI" id="CHEBI:16810"/>
        <dbReference type="ChEBI" id="CHEBI:16842"/>
        <dbReference type="ChEBI" id="CHEBI:30031"/>
        <dbReference type="ChEBI" id="CHEBI:61929"/>
        <dbReference type="ChEBI" id="CHEBI:61961"/>
        <dbReference type="EC" id="1.14.11.66"/>
    </reaction>
</comment>
<feature type="compositionally biased region" description="Low complexity" evidence="7">
    <location>
        <begin position="1464"/>
        <end position="1501"/>
    </location>
</feature>
<keyword evidence="5" id="KW-0862">Zinc</keyword>
<dbReference type="InterPro" id="IPR001965">
    <property type="entry name" value="Znf_PHD"/>
</dbReference>
<feature type="region of interest" description="Disordered" evidence="7">
    <location>
        <begin position="1228"/>
        <end position="1523"/>
    </location>
</feature>
<dbReference type="PROSITE" id="PS51183">
    <property type="entry name" value="JMJN"/>
    <property type="match status" value="1"/>
</dbReference>
<feature type="compositionally biased region" description="Polar residues" evidence="7">
    <location>
        <begin position="1311"/>
        <end position="1328"/>
    </location>
</feature>
<feature type="compositionally biased region" description="Low complexity" evidence="7">
    <location>
        <begin position="1337"/>
        <end position="1372"/>
    </location>
</feature>
<evidence type="ECO:0000256" key="4">
    <source>
        <dbReference type="ARBA" id="ARBA00022771"/>
    </source>
</evidence>
<comment type="caution">
    <text evidence="11">The sequence shown here is derived from an EMBL/GenBank/DDBJ whole genome shotgun (WGS) entry which is preliminary data.</text>
</comment>
<feature type="domain" description="PHD-type" evidence="10">
    <location>
        <begin position="572"/>
        <end position="694"/>
    </location>
</feature>
<feature type="domain" description="JmjC" evidence="9">
    <location>
        <begin position="321"/>
        <end position="484"/>
    </location>
</feature>
<dbReference type="FunFam" id="2.60.120.650:FF:000024">
    <property type="entry name" value="Putative jumonji family transcription factor"/>
    <property type="match status" value="1"/>
</dbReference>
<feature type="region of interest" description="Disordered" evidence="7">
    <location>
        <begin position="1"/>
        <end position="37"/>
    </location>
</feature>
<dbReference type="InterPro" id="IPR055500">
    <property type="entry name" value="DUF7072"/>
</dbReference>
<dbReference type="GO" id="GO:0005634">
    <property type="term" value="C:nucleus"/>
    <property type="evidence" value="ECO:0007669"/>
    <property type="project" value="TreeGrafter"/>
</dbReference>
<dbReference type="GO" id="GO:0008270">
    <property type="term" value="F:zinc ion binding"/>
    <property type="evidence" value="ECO:0007669"/>
    <property type="project" value="UniProtKB-KW"/>
</dbReference>
<feature type="compositionally biased region" description="Acidic residues" evidence="7">
    <location>
        <begin position="507"/>
        <end position="522"/>
    </location>
</feature>
<dbReference type="GO" id="GO:0051864">
    <property type="term" value="F:histone H3K36 demethylase activity"/>
    <property type="evidence" value="ECO:0007669"/>
    <property type="project" value="TreeGrafter"/>
</dbReference>
<dbReference type="SMART" id="SM00249">
    <property type="entry name" value="PHD"/>
    <property type="match status" value="1"/>
</dbReference>
<dbReference type="CDD" id="cd15571">
    <property type="entry name" value="ePHD"/>
    <property type="match status" value="1"/>
</dbReference>